<dbReference type="Proteomes" id="UP000503004">
    <property type="component" value="Chromosome"/>
</dbReference>
<evidence type="ECO:0000313" key="7">
    <source>
        <dbReference type="Proteomes" id="UP000503004"/>
    </source>
</evidence>
<reference evidence="7" key="1">
    <citation type="submission" date="2019-12" db="EMBL/GenBank/DDBJ databases">
        <authorList>
            <person name="Awala S.I."/>
            <person name="Rhee S.K."/>
        </authorList>
    </citation>
    <scope>NUCLEOTIDE SEQUENCE [LARGE SCALE GENOMIC DNA]</scope>
    <source>
        <strain evidence="7">IM1</strain>
    </source>
</reference>
<feature type="binding site" evidence="5">
    <location>
        <position position="143"/>
    </location>
    <ligand>
        <name>S-adenosyl-L-methionine</name>
        <dbReference type="ChEBI" id="CHEBI:59789"/>
    </ligand>
</feature>
<keyword evidence="1 5" id="KW-0489">Methyltransferase</keyword>
<dbReference type="InterPro" id="IPR029063">
    <property type="entry name" value="SAM-dependent_MTases_sf"/>
</dbReference>
<dbReference type="EC" id="2.1.1.222" evidence="5"/>
<keyword evidence="2 5" id="KW-0808">Transferase</keyword>
<proteinExistence type="inferred from homology"/>
<organism evidence="6 7">
    <name type="scientific">Methylococcus geothermalis</name>
    <dbReference type="NCBI Taxonomy" id="2681310"/>
    <lineage>
        <taxon>Bacteria</taxon>
        <taxon>Pseudomonadati</taxon>
        <taxon>Pseudomonadota</taxon>
        <taxon>Gammaproteobacteria</taxon>
        <taxon>Methylococcales</taxon>
        <taxon>Methylococcaceae</taxon>
        <taxon>Methylococcus</taxon>
    </lineage>
</organism>
<gene>
    <name evidence="5 6" type="primary">ubiG</name>
    <name evidence="6" type="ORF">GNH96_15665</name>
</gene>
<comment type="function">
    <text evidence="5">O-methyltransferase that catalyzes the 2 O-methylation steps in the ubiquinone biosynthetic pathway.</text>
</comment>
<comment type="catalytic activity">
    <reaction evidence="5">
        <text>a 3-(all-trans-polyprenyl)benzene-1,2-diol + S-adenosyl-L-methionine = a 2-methoxy-6-(all-trans-polyprenyl)phenol + S-adenosyl-L-homocysteine + H(+)</text>
        <dbReference type="Rhea" id="RHEA:31411"/>
        <dbReference type="Rhea" id="RHEA-COMP:9550"/>
        <dbReference type="Rhea" id="RHEA-COMP:9551"/>
        <dbReference type="ChEBI" id="CHEBI:15378"/>
        <dbReference type="ChEBI" id="CHEBI:57856"/>
        <dbReference type="ChEBI" id="CHEBI:59789"/>
        <dbReference type="ChEBI" id="CHEBI:62729"/>
        <dbReference type="ChEBI" id="CHEBI:62731"/>
        <dbReference type="EC" id="2.1.1.222"/>
    </reaction>
</comment>
<dbReference type="HAMAP" id="MF_00472">
    <property type="entry name" value="UbiG"/>
    <property type="match status" value="1"/>
</dbReference>
<dbReference type="Pfam" id="PF13489">
    <property type="entry name" value="Methyltransf_23"/>
    <property type="match status" value="1"/>
</dbReference>
<dbReference type="UniPathway" id="UPA00232"/>
<evidence type="ECO:0000256" key="1">
    <source>
        <dbReference type="ARBA" id="ARBA00022603"/>
    </source>
</evidence>
<feature type="binding site" evidence="5">
    <location>
        <position position="100"/>
    </location>
    <ligand>
        <name>S-adenosyl-L-methionine</name>
        <dbReference type="ChEBI" id="CHEBI:59789"/>
    </ligand>
</feature>
<dbReference type="AlphaFoldDB" id="A0A858QC10"/>
<dbReference type="RefSeq" id="WP_169604499.1">
    <property type="nucleotide sequence ID" value="NZ_CP046565.1"/>
</dbReference>
<evidence type="ECO:0000256" key="4">
    <source>
        <dbReference type="ARBA" id="ARBA00022691"/>
    </source>
</evidence>
<protein>
    <recommendedName>
        <fullName evidence="5">Ubiquinone biosynthesis O-methyltransferase</fullName>
    </recommendedName>
    <alternativeName>
        <fullName evidence="5">2-polyprenyl-6-hydroxyphenol methylase</fullName>
        <ecNumber evidence="5">2.1.1.222</ecNumber>
    </alternativeName>
    <alternativeName>
        <fullName evidence="5">3-demethylubiquinone 3-O-methyltransferase</fullName>
        <ecNumber evidence="5">2.1.1.64</ecNumber>
    </alternativeName>
</protein>
<keyword evidence="3 5" id="KW-0831">Ubiquinone biosynthesis</keyword>
<dbReference type="GO" id="GO:0032259">
    <property type="term" value="P:methylation"/>
    <property type="evidence" value="ECO:0007669"/>
    <property type="project" value="UniProtKB-KW"/>
</dbReference>
<comment type="similarity">
    <text evidence="5">Belongs to the methyltransferase superfamily. UbiG/COQ3 family.</text>
</comment>
<dbReference type="PANTHER" id="PTHR43464">
    <property type="entry name" value="METHYLTRANSFERASE"/>
    <property type="match status" value="1"/>
</dbReference>
<name>A0A858QC10_9GAMM</name>
<dbReference type="PANTHER" id="PTHR43464:SF19">
    <property type="entry name" value="UBIQUINONE BIOSYNTHESIS O-METHYLTRANSFERASE, MITOCHONDRIAL"/>
    <property type="match status" value="1"/>
</dbReference>
<dbReference type="CDD" id="cd02440">
    <property type="entry name" value="AdoMet_MTases"/>
    <property type="match status" value="1"/>
</dbReference>
<sequence>MNDPFAASIDPAEIERFERLAGSKTSGAEAWWNPEGPFWPLHRLNALRLDFIRGRLLEQFGRSPAAPRPLAGLDILDIGCGGGLLSEALAALGARVHGVDAAERNIEIARRHAAGRALDIQYQTGTAESLAAHGRDYDAVMNLEVVEHVADLPAFMQACCRLVRPGGCMVVSTINRTWVSYVAAIVGAEYLLRWLPRGTHQWRKFRTPAELHDLLECGGLEIRETTGVGMLPIARRPFLTPFRGVNYMLLAARP</sequence>
<dbReference type="EC" id="2.1.1.64" evidence="5"/>
<dbReference type="SUPFAM" id="SSF53335">
    <property type="entry name" value="S-adenosyl-L-methionine-dependent methyltransferases"/>
    <property type="match status" value="1"/>
</dbReference>
<evidence type="ECO:0000256" key="2">
    <source>
        <dbReference type="ARBA" id="ARBA00022679"/>
    </source>
</evidence>
<dbReference type="EMBL" id="CP046565">
    <property type="protein sequence ID" value="QJD31234.1"/>
    <property type="molecule type" value="Genomic_DNA"/>
</dbReference>
<dbReference type="Gene3D" id="3.40.50.150">
    <property type="entry name" value="Vaccinia Virus protein VP39"/>
    <property type="match status" value="1"/>
</dbReference>
<keyword evidence="7" id="KW-1185">Reference proteome</keyword>
<feature type="binding site" evidence="5">
    <location>
        <position position="48"/>
    </location>
    <ligand>
        <name>S-adenosyl-L-methionine</name>
        <dbReference type="ChEBI" id="CHEBI:59789"/>
    </ligand>
</feature>
<feature type="binding site" evidence="5">
    <location>
        <position position="79"/>
    </location>
    <ligand>
        <name>S-adenosyl-L-methionine</name>
        <dbReference type="ChEBI" id="CHEBI:59789"/>
    </ligand>
</feature>
<comment type="pathway">
    <text evidence="5">Cofactor biosynthesis; ubiquinone biosynthesis.</text>
</comment>
<evidence type="ECO:0000313" key="6">
    <source>
        <dbReference type="EMBL" id="QJD31234.1"/>
    </source>
</evidence>
<dbReference type="KEGG" id="metu:GNH96_15665"/>
<dbReference type="NCBIfam" id="TIGR01983">
    <property type="entry name" value="UbiG"/>
    <property type="match status" value="1"/>
</dbReference>
<dbReference type="InterPro" id="IPR010233">
    <property type="entry name" value="UbiG_MeTrfase"/>
</dbReference>
<evidence type="ECO:0000256" key="3">
    <source>
        <dbReference type="ARBA" id="ARBA00022688"/>
    </source>
</evidence>
<dbReference type="GO" id="GO:0102208">
    <property type="term" value="F:2-polyprenyl-6-hydroxyphenol methylase activity"/>
    <property type="evidence" value="ECO:0007669"/>
    <property type="project" value="UniProtKB-EC"/>
</dbReference>
<comment type="catalytic activity">
    <reaction evidence="5">
        <text>a 3-demethylubiquinol + S-adenosyl-L-methionine = a ubiquinol + S-adenosyl-L-homocysteine + H(+)</text>
        <dbReference type="Rhea" id="RHEA:44380"/>
        <dbReference type="Rhea" id="RHEA-COMP:9566"/>
        <dbReference type="Rhea" id="RHEA-COMP:10914"/>
        <dbReference type="ChEBI" id="CHEBI:15378"/>
        <dbReference type="ChEBI" id="CHEBI:17976"/>
        <dbReference type="ChEBI" id="CHEBI:57856"/>
        <dbReference type="ChEBI" id="CHEBI:59789"/>
        <dbReference type="ChEBI" id="CHEBI:84422"/>
        <dbReference type="EC" id="2.1.1.64"/>
    </reaction>
</comment>
<dbReference type="GO" id="GO:0010420">
    <property type="term" value="F:polyprenyldihydroxybenzoate methyltransferase activity"/>
    <property type="evidence" value="ECO:0007669"/>
    <property type="project" value="InterPro"/>
</dbReference>
<keyword evidence="4 5" id="KW-0949">S-adenosyl-L-methionine</keyword>
<dbReference type="GO" id="GO:0061542">
    <property type="term" value="F:3-demethylubiquinol 3-O-methyltransferase activity"/>
    <property type="evidence" value="ECO:0007669"/>
    <property type="project" value="UniProtKB-UniRule"/>
</dbReference>
<accession>A0A858QC10</accession>
<evidence type="ECO:0000256" key="5">
    <source>
        <dbReference type="HAMAP-Rule" id="MF_00472"/>
    </source>
</evidence>